<dbReference type="STRING" id="6337.A0A0V0X190"/>
<dbReference type="AlphaFoldDB" id="A0A0V0X190"/>
<dbReference type="PANTHER" id="PTHR46108:SF4">
    <property type="entry name" value="BLUE CHEESE"/>
    <property type="match status" value="1"/>
</dbReference>
<evidence type="ECO:0000313" key="4">
    <source>
        <dbReference type="EMBL" id="KRX81771.1"/>
    </source>
</evidence>
<dbReference type="PROSITE" id="PS50197">
    <property type="entry name" value="BEACH"/>
    <property type="match status" value="1"/>
</dbReference>
<evidence type="ECO:0000313" key="5">
    <source>
        <dbReference type="Proteomes" id="UP000054815"/>
    </source>
</evidence>
<feature type="domain" description="BEACH" evidence="3">
    <location>
        <begin position="1"/>
        <end position="147"/>
    </location>
</feature>
<gene>
    <name evidence="4" type="primary">Wdfy3</name>
    <name evidence="4" type="ORF">T4E_10589</name>
</gene>
<reference evidence="4 5" key="1">
    <citation type="submission" date="2015-01" db="EMBL/GenBank/DDBJ databases">
        <title>Evolution of Trichinella species and genotypes.</title>
        <authorList>
            <person name="Korhonen P.K."/>
            <person name="Edoardo P."/>
            <person name="Giuseppe L.R."/>
            <person name="Gasser R.B."/>
        </authorList>
    </citation>
    <scope>NUCLEOTIDE SEQUENCE [LARGE SCALE GENOMIC DNA]</scope>
    <source>
        <strain evidence="4">ISS141</strain>
    </source>
</reference>
<dbReference type="SUPFAM" id="SSF81837">
    <property type="entry name" value="BEACH domain"/>
    <property type="match status" value="1"/>
</dbReference>
<dbReference type="InterPro" id="IPR036372">
    <property type="entry name" value="BEACH_dom_sf"/>
</dbReference>
<dbReference type="EMBL" id="JYDU01000775">
    <property type="protein sequence ID" value="KRX81771.1"/>
    <property type="molecule type" value="Genomic_DNA"/>
</dbReference>
<proteinExistence type="predicted"/>
<sequence length="147" mass="17121">LMHLNTLAGRSYNDLSQYPVFPWILSDYDSEELDLTNPNTFRDLSKPMGAQTPARLEQFLKRFREWDDPSGETPPYMYGTHYSSAMIVVSYLVRVEPFTQQFLKLQGGHFDLADRMFHSVKDAWLSASRNNMADVKELVPEFFYLPN</sequence>
<dbReference type="PANTHER" id="PTHR46108">
    <property type="entry name" value="BLUE CHEESE"/>
    <property type="match status" value="1"/>
</dbReference>
<dbReference type="CDD" id="cd06071">
    <property type="entry name" value="Beach"/>
    <property type="match status" value="1"/>
</dbReference>
<accession>A0A0V0X190</accession>
<keyword evidence="2" id="KW-0677">Repeat</keyword>
<evidence type="ECO:0000259" key="3">
    <source>
        <dbReference type="PROSITE" id="PS50197"/>
    </source>
</evidence>
<feature type="non-terminal residue" evidence="4">
    <location>
        <position position="1"/>
    </location>
</feature>
<dbReference type="Gene3D" id="1.10.1540.10">
    <property type="entry name" value="BEACH domain"/>
    <property type="match status" value="1"/>
</dbReference>
<protein>
    <submittedName>
        <fullName evidence="4">WD repeat and FYVE domain-containing protein 3</fullName>
    </submittedName>
</protein>
<evidence type="ECO:0000256" key="1">
    <source>
        <dbReference type="ARBA" id="ARBA00022574"/>
    </source>
</evidence>
<name>A0A0V0X190_TRIPS</name>
<comment type="caution">
    <text evidence="4">The sequence shown here is derived from an EMBL/GenBank/DDBJ whole genome shotgun (WGS) entry which is preliminary data.</text>
</comment>
<dbReference type="InterPro" id="IPR000409">
    <property type="entry name" value="BEACH_dom"/>
</dbReference>
<organism evidence="4 5">
    <name type="scientific">Trichinella pseudospiralis</name>
    <name type="common">Parasitic roundworm</name>
    <dbReference type="NCBI Taxonomy" id="6337"/>
    <lineage>
        <taxon>Eukaryota</taxon>
        <taxon>Metazoa</taxon>
        <taxon>Ecdysozoa</taxon>
        <taxon>Nematoda</taxon>
        <taxon>Enoplea</taxon>
        <taxon>Dorylaimia</taxon>
        <taxon>Trichinellida</taxon>
        <taxon>Trichinellidae</taxon>
        <taxon>Trichinella</taxon>
    </lineage>
</organism>
<dbReference type="SMART" id="SM01026">
    <property type="entry name" value="Beach"/>
    <property type="match status" value="1"/>
</dbReference>
<dbReference type="InterPro" id="IPR051944">
    <property type="entry name" value="BEACH_domain_protein"/>
</dbReference>
<evidence type="ECO:0000256" key="2">
    <source>
        <dbReference type="ARBA" id="ARBA00022737"/>
    </source>
</evidence>
<dbReference type="Proteomes" id="UP000054815">
    <property type="component" value="Unassembled WGS sequence"/>
</dbReference>
<dbReference type="Pfam" id="PF02138">
    <property type="entry name" value="Beach"/>
    <property type="match status" value="1"/>
</dbReference>
<feature type="non-terminal residue" evidence="4">
    <location>
        <position position="147"/>
    </location>
</feature>
<keyword evidence="1" id="KW-0853">WD repeat</keyword>